<evidence type="ECO:0000313" key="2">
    <source>
        <dbReference type="Proteomes" id="UP000092154"/>
    </source>
</evidence>
<feature type="non-terminal residue" evidence="1">
    <location>
        <position position="1"/>
    </location>
</feature>
<proteinExistence type="predicted"/>
<dbReference type="EMBL" id="KV448868">
    <property type="protein sequence ID" value="OAX32974.1"/>
    <property type="molecule type" value="Genomic_DNA"/>
</dbReference>
<dbReference type="OrthoDB" id="5424209at2759"/>
<dbReference type="AlphaFoldDB" id="A0A1B7MK52"/>
<organism evidence="1 2">
    <name type="scientific">Rhizopogon vinicolor AM-OR11-026</name>
    <dbReference type="NCBI Taxonomy" id="1314800"/>
    <lineage>
        <taxon>Eukaryota</taxon>
        <taxon>Fungi</taxon>
        <taxon>Dikarya</taxon>
        <taxon>Basidiomycota</taxon>
        <taxon>Agaricomycotina</taxon>
        <taxon>Agaricomycetes</taxon>
        <taxon>Agaricomycetidae</taxon>
        <taxon>Boletales</taxon>
        <taxon>Suillineae</taxon>
        <taxon>Rhizopogonaceae</taxon>
        <taxon>Rhizopogon</taxon>
    </lineage>
</organism>
<accession>A0A1B7MK52</accession>
<keyword evidence="2" id="KW-1185">Reference proteome</keyword>
<gene>
    <name evidence="1" type="ORF">K503DRAFT_804768</name>
</gene>
<protein>
    <recommendedName>
        <fullName evidence="3">Peptidase S1 domain-containing protein</fullName>
    </recommendedName>
</protein>
<evidence type="ECO:0008006" key="3">
    <source>
        <dbReference type="Google" id="ProtNLM"/>
    </source>
</evidence>
<dbReference type="InParanoid" id="A0A1B7MK52"/>
<sequence length="93" mass="9994">SHVRRYSALGSRDSVEVAVLSYNGHSGPFSKPGDSGSIIVDALGKFVALLTSGTGSTDSDSSDITFGSPMYWLWEIIKAQFPGANLYFEDEDN</sequence>
<name>A0A1B7MK52_9AGAM</name>
<reference evidence="1 2" key="1">
    <citation type="submission" date="2016-06" db="EMBL/GenBank/DDBJ databases">
        <title>Comparative genomics of the ectomycorrhizal sister species Rhizopogon vinicolor and Rhizopogon vesiculosus (Basidiomycota: Boletales) reveals a divergence of the mating type B locus.</title>
        <authorList>
            <consortium name="DOE Joint Genome Institute"/>
            <person name="Mujic A.B."/>
            <person name="Kuo A."/>
            <person name="Tritt A."/>
            <person name="Lipzen A."/>
            <person name="Chen C."/>
            <person name="Johnson J."/>
            <person name="Sharma A."/>
            <person name="Barry K."/>
            <person name="Grigoriev I.V."/>
            <person name="Spatafora J.W."/>
        </authorList>
    </citation>
    <scope>NUCLEOTIDE SEQUENCE [LARGE SCALE GENOMIC DNA]</scope>
    <source>
        <strain evidence="1 2">AM-OR11-026</strain>
    </source>
</reference>
<evidence type="ECO:0000313" key="1">
    <source>
        <dbReference type="EMBL" id="OAX32974.1"/>
    </source>
</evidence>
<dbReference type="Proteomes" id="UP000092154">
    <property type="component" value="Unassembled WGS sequence"/>
</dbReference>